<dbReference type="Proteomes" id="UP000195880">
    <property type="component" value="Chromosome"/>
</dbReference>
<keyword evidence="6" id="KW-1185">Reference proteome</keyword>
<feature type="domain" description="HTH luxR-type" evidence="4">
    <location>
        <begin position="1"/>
        <end position="52"/>
    </location>
</feature>
<accession>A0A1Z1WP82</accession>
<dbReference type="RefSeq" id="WP_335756111.1">
    <property type="nucleotide sequence ID" value="NZ_CP021748.1"/>
</dbReference>
<dbReference type="AlphaFoldDB" id="A0A1Z1WP82"/>
<evidence type="ECO:0000313" key="6">
    <source>
        <dbReference type="Proteomes" id="UP000195880"/>
    </source>
</evidence>
<evidence type="ECO:0000259" key="4">
    <source>
        <dbReference type="PROSITE" id="PS50043"/>
    </source>
</evidence>
<evidence type="ECO:0000256" key="1">
    <source>
        <dbReference type="ARBA" id="ARBA00023015"/>
    </source>
</evidence>
<dbReference type="CDD" id="cd06170">
    <property type="entry name" value="LuxR_C_like"/>
    <property type="match status" value="1"/>
</dbReference>
<evidence type="ECO:0000256" key="3">
    <source>
        <dbReference type="ARBA" id="ARBA00023163"/>
    </source>
</evidence>
<dbReference type="InterPro" id="IPR036388">
    <property type="entry name" value="WH-like_DNA-bd_sf"/>
</dbReference>
<organism evidence="5 6">
    <name type="scientific">Streptomyces alboflavus</name>
    <dbReference type="NCBI Taxonomy" id="67267"/>
    <lineage>
        <taxon>Bacteria</taxon>
        <taxon>Bacillati</taxon>
        <taxon>Actinomycetota</taxon>
        <taxon>Actinomycetes</taxon>
        <taxon>Kitasatosporales</taxon>
        <taxon>Streptomycetaceae</taxon>
        <taxon>Streptomyces</taxon>
    </lineage>
</organism>
<keyword evidence="1" id="KW-0805">Transcription regulation</keyword>
<dbReference type="InterPro" id="IPR000792">
    <property type="entry name" value="Tscrpt_reg_LuxR_C"/>
</dbReference>
<dbReference type="PANTHER" id="PTHR44688:SF16">
    <property type="entry name" value="DNA-BINDING TRANSCRIPTIONAL ACTIVATOR DEVR_DOSR"/>
    <property type="match status" value="1"/>
</dbReference>
<dbReference type="EMBL" id="CP021748">
    <property type="protein sequence ID" value="ARX88235.1"/>
    <property type="molecule type" value="Genomic_DNA"/>
</dbReference>
<dbReference type="PRINTS" id="PR00038">
    <property type="entry name" value="HTHLUXR"/>
</dbReference>
<keyword evidence="2" id="KW-0238">DNA-binding</keyword>
<dbReference type="InterPro" id="IPR016032">
    <property type="entry name" value="Sig_transdc_resp-reg_C-effctor"/>
</dbReference>
<sequence>MLRLVAAGRSNRLIAEELFISPKTASVHVSNILAKLGASGRGEAAAIAHRLGVFDE</sequence>
<gene>
    <name evidence="5" type="ORF">SMD44_07722</name>
</gene>
<protein>
    <submittedName>
        <fullName evidence="5">Regulatory protein</fullName>
    </submittedName>
</protein>
<dbReference type="PANTHER" id="PTHR44688">
    <property type="entry name" value="DNA-BINDING TRANSCRIPTIONAL ACTIVATOR DEVR_DOSR"/>
    <property type="match status" value="1"/>
</dbReference>
<dbReference type="Pfam" id="PF00196">
    <property type="entry name" value="GerE"/>
    <property type="match status" value="1"/>
</dbReference>
<keyword evidence="3" id="KW-0804">Transcription</keyword>
<dbReference type="PROSITE" id="PS50043">
    <property type="entry name" value="HTH_LUXR_2"/>
    <property type="match status" value="1"/>
</dbReference>
<name>A0A1Z1WP82_9ACTN</name>
<dbReference type="KEGG" id="salf:SMD44_07722"/>
<dbReference type="Gene3D" id="1.10.10.10">
    <property type="entry name" value="Winged helix-like DNA-binding domain superfamily/Winged helix DNA-binding domain"/>
    <property type="match status" value="1"/>
</dbReference>
<proteinExistence type="predicted"/>
<evidence type="ECO:0000313" key="5">
    <source>
        <dbReference type="EMBL" id="ARX88235.1"/>
    </source>
</evidence>
<evidence type="ECO:0000256" key="2">
    <source>
        <dbReference type="ARBA" id="ARBA00023125"/>
    </source>
</evidence>
<dbReference type="GO" id="GO:0006355">
    <property type="term" value="P:regulation of DNA-templated transcription"/>
    <property type="evidence" value="ECO:0007669"/>
    <property type="project" value="InterPro"/>
</dbReference>
<reference evidence="5 6" key="1">
    <citation type="submission" date="2017-05" db="EMBL/GenBank/DDBJ databases">
        <title>Streptomyces alboflavus Genome sequencing and assembly.</title>
        <authorList>
            <person name="Wang Y."/>
            <person name="Du B."/>
            <person name="Ding Y."/>
            <person name="Liu H."/>
            <person name="Hou Q."/>
            <person name="Liu K."/>
            <person name="Wang C."/>
            <person name="Yao L."/>
        </authorList>
    </citation>
    <scope>NUCLEOTIDE SEQUENCE [LARGE SCALE GENOMIC DNA]</scope>
    <source>
        <strain evidence="5 6">MDJK44</strain>
    </source>
</reference>
<dbReference type="SMART" id="SM00421">
    <property type="entry name" value="HTH_LUXR"/>
    <property type="match status" value="1"/>
</dbReference>
<dbReference type="SUPFAM" id="SSF46894">
    <property type="entry name" value="C-terminal effector domain of the bipartite response regulators"/>
    <property type="match status" value="1"/>
</dbReference>
<dbReference type="GO" id="GO:0003677">
    <property type="term" value="F:DNA binding"/>
    <property type="evidence" value="ECO:0007669"/>
    <property type="project" value="UniProtKB-KW"/>
</dbReference>